<dbReference type="Pfam" id="PF17874">
    <property type="entry name" value="TPR_MalT"/>
    <property type="match status" value="1"/>
</dbReference>
<protein>
    <submittedName>
        <fullName evidence="6">LuxR family transcriptional regulator</fullName>
    </submittedName>
</protein>
<dbReference type="SUPFAM" id="SSF48452">
    <property type="entry name" value="TPR-like"/>
    <property type="match status" value="1"/>
</dbReference>
<keyword evidence="4" id="KW-0175">Coiled coil</keyword>
<dbReference type="AlphaFoldDB" id="A0A3B0B0Y8"/>
<dbReference type="GO" id="GO:0003677">
    <property type="term" value="F:DNA binding"/>
    <property type="evidence" value="ECO:0007669"/>
    <property type="project" value="UniProtKB-KW"/>
</dbReference>
<dbReference type="InterPro" id="IPR036388">
    <property type="entry name" value="WH-like_DNA-bd_sf"/>
</dbReference>
<dbReference type="InterPro" id="IPR000792">
    <property type="entry name" value="Tscrpt_reg_LuxR_C"/>
</dbReference>
<accession>A0A3B0B0Y8</accession>
<dbReference type="OrthoDB" id="1137593at2"/>
<dbReference type="SUPFAM" id="SSF46894">
    <property type="entry name" value="C-terminal effector domain of the bipartite response regulators"/>
    <property type="match status" value="1"/>
</dbReference>
<evidence type="ECO:0000313" key="7">
    <source>
        <dbReference type="Proteomes" id="UP000282311"/>
    </source>
</evidence>
<dbReference type="InterPro" id="IPR041617">
    <property type="entry name" value="TPR_MalT"/>
</dbReference>
<dbReference type="PANTHER" id="PTHR44688:SF16">
    <property type="entry name" value="DNA-BINDING TRANSCRIPTIONAL ACTIVATOR DEVR_DOSR"/>
    <property type="match status" value="1"/>
</dbReference>
<feature type="coiled-coil region" evidence="4">
    <location>
        <begin position="626"/>
        <end position="653"/>
    </location>
</feature>
<evidence type="ECO:0000256" key="1">
    <source>
        <dbReference type="ARBA" id="ARBA00023015"/>
    </source>
</evidence>
<dbReference type="Gene3D" id="3.40.50.300">
    <property type="entry name" value="P-loop containing nucleotide triphosphate hydrolases"/>
    <property type="match status" value="1"/>
</dbReference>
<dbReference type="SUPFAM" id="SSF52540">
    <property type="entry name" value="P-loop containing nucleoside triphosphate hydrolases"/>
    <property type="match status" value="1"/>
</dbReference>
<keyword evidence="2" id="KW-0238">DNA-binding</keyword>
<dbReference type="InterPro" id="IPR027417">
    <property type="entry name" value="P-loop_NTPase"/>
</dbReference>
<keyword evidence="1" id="KW-0805">Transcription regulation</keyword>
<dbReference type="Gene3D" id="1.10.10.10">
    <property type="entry name" value="Winged helix-like DNA-binding domain superfamily/Winged helix DNA-binding domain"/>
    <property type="match status" value="1"/>
</dbReference>
<evidence type="ECO:0000256" key="4">
    <source>
        <dbReference type="SAM" id="Coils"/>
    </source>
</evidence>
<dbReference type="RefSeq" id="WP_120751247.1">
    <property type="nucleotide sequence ID" value="NZ_RBAH01000034.1"/>
</dbReference>
<evidence type="ECO:0000256" key="3">
    <source>
        <dbReference type="ARBA" id="ARBA00023163"/>
    </source>
</evidence>
<comment type="caution">
    <text evidence="6">The sequence shown here is derived from an EMBL/GenBank/DDBJ whole genome shotgun (WGS) entry which is preliminary data.</text>
</comment>
<dbReference type="Proteomes" id="UP000282311">
    <property type="component" value="Unassembled WGS sequence"/>
</dbReference>
<dbReference type="PRINTS" id="PR00038">
    <property type="entry name" value="HTHLUXR"/>
</dbReference>
<keyword evidence="7" id="KW-1185">Reference proteome</keyword>
<dbReference type="InterPro" id="IPR016032">
    <property type="entry name" value="Sig_transdc_resp-reg_C-effctor"/>
</dbReference>
<keyword evidence="3" id="KW-0804">Transcription</keyword>
<dbReference type="SMART" id="SM00421">
    <property type="entry name" value="HTH_LUXR"/>
    <property type="match status" value="1"/>
</dbReference>
<dbReference type="PROSITE" id="PS00622">
    <property type="entry name" value="HTH_LUXR_1"/>
    <property type="match status" value="1"/>
</dbReference>
<feature type="domain" description="HTH luxR-type" evidence="5">
    <location>
        <begin position="790"/>
        <end position="855"/>
    </location>
</feature>
<dbReference type="PROSITE" id="PS50043">
    <property type="entry name" value="HTH_LUXR_2"/>
    <property type="match status" value="1"/>
</dbReference>
<dbReference type="Pfam" id="PF00196">
    <property type="entry name" value="GerE"/>
    <property type="match status" value="1"/>
</dbReference>
<gene>
    <name evidence="6" type="ORF">D7M11_31460</name>
</gene>
<evidence type="ECO:0000256" key="2">
    <source>
        <dbReference type="ARBA" id="ARBA00023125"/>
    </source>
</evidence>
<evidence type="ECO:0000313" key="6">
    <source>
        <dbReference type="EMBL" id="RKN66120.1"/>
    </source>
</evidence>
<reference evidence="6 7" key="1">
    <citation type="journal article" date="2007" name="Int. J. Syst. Evol. Microbiol.">
        <title>Paenibacillus ginsengarvi sp. nov., isolated from soil from ginseng cultivation.</title>
        <authorList>
            <person name="Yoon M.H."/>
            <person name="Ten L.N."/>
            <person name="Im W.T."/>
        </authorList>
    </citation>
    <scope>NUCLEOTIDE SEQUENCE [LARGE SCALE GENOMIC DNA]</scope>
    <source>
        <strain evidence="6 7">KCTC 13059</strain>
    </source>
</reference>
<dbReference type="PANTHER" id="PTHR44688">
    <property type="entry name" value="DNA-BINDING TRANSCRIPTIONAL ACTIVATOR DEVR_DOSR"/>
    <property type="match status" value="1"/>
</dbReference>
<proteinExistence type="predicted"/>
<dbReference type="InterPro" id="IPR011990">
    <property type="entry name" value="TPR-like_helical_dom_sf"/>
</dbReference>
<dbReference type="InterPro" id="IPR059106">
    <property type="entry name" value="WHD_MalT"/>
</dbReference>
<dbReference type="Gene3D" id="1.25.40.10">
    <property type="entry name" value="Tetratricopeptide repeat domain"/>
    <property type="match status" value="1"/>
</dbReference>
<dbReference type="EMBL" id="RBAH01000034">
    <property type="protein sequence ID" value="RKN66120.1"/>
    <property type="molecule type" value="Genomic_DNA"/>
</dbReference>
<dbReference type="CDD" id="cd06170">
    <property type="entry name" value="LuxR_C_like"/>
    <property type="match status" value="1"/>
</dbReference>
<organism evidence="6 7">
    <name type="scientific">Paenibacillus ginsengarvi</name>
    <dbReference type="NCBI Taxonomy" id="400777"/>
    <lineage>
        <taxon>Bacteria</taxon>
        <taxon>Bacillati</taxon>
        <taxon>Bacillota</taxon>
        <taxon>Bacilli</taxon>
        <taxon>Bacillales</taxon>
        <taxon>Paenibacillaceae</taxon>
        <taxon>Paenibacillus</taxon>
    </lineage>
</organism>
<name>A0A3B0B0Y8_9BACL</name>
<evidence type="ECO:0000259" key="5">
    <source>
        <dbReference type="PROSITE" id="PS50043"/>
    </source>
</evidence>
<dbReference type="GO" id="GO:0006355">
    <property type="term" value="P:regulation of DNA-templated transcription"/>
    <property type="evidence" value="ECO:0007669"/>
    <property type="project" value="InterPro"/>
</dbReference>
<dbReference type="Pfam" id="PF25873">
    <property type="entry name" value="WHD_MalT"/>
    <property type="match status" value="1"/>
</dbReference>
<sequence>MQTKELILKTKINVPAPRENLIVRHRLNEQFDKGLDGRMTFICAPAGFGKTTLIGQWLALSGIACGWVSLDEMDNDYVRMWRHIVHALAGTVPKPEGERLLQLARQLPSLSVHTFLDALLNELSGLTERIVLVLDDYHTITNEQIHSYLSYSLDYMPDSVHLVIASRSQLPFPASKWTVRGERADIGVSQLQFTLEETQAFYRKTAGLPLSPYQIEKLFRRTEGWAAILQLISISLQKNGNYDDYIENFSGLNRNVADYLFQEVAARLEPDVYSFLLRTSVLERMDSYACNAVTGRDDSHAMLDKLKTLNLFIVPLDDTGTWYRYHHLFAEYLRSAAYRSSPEQGMASHRLASRSYAERGHLGEAIHHAIAGEDWDWAKHVVEKNADTLLWRGEFALLLGWFETIATHAGLGPNLTLLRAFLFVATGQISSAQAQLPSIERMYASETDSERRKQIQGGMMFIKSNLVFYNGDYEGWFAYMDGMLEEFIPDSTIFYNINLNMNEPLVRRTATGLKGALSAETERIGLRYTSVLEERGWKDSLSNLYVNQSLCEGFYEWNRLEESLKLAQKVELSAHTQRIPGLLAPNRIMQARLYAAGGKMPLAHDVIEEAIVTVSDQGEAYWLKPLKAFRARLLLLEEKIAAAKKELDELGLSAKARPAPDRMFDYFSLVRLLGAQRKEADAIRLLEQLLPKAIRESCQSSIVEISNLLALMNIQRGERQEAMRHLQQALVVGKTHGYIRSFLDEGKAMFELLRLYAGTEQKHEETDGMNAYVDHLLVLFPQDPVRRTAPLSLIEPLSPQELRILHLIRQGAANKEIADQLGLTEGTVKVYLSRIYGKLGVSSRTQALSAAQELGLL</sequence>